<dbReference type="GO" id="GO:0016853">
    <property type="term" value="F:isomerase activity"/>
    <property type="evidence" value="ECO:0007669"/>
    <property type="project" value="UniProtKB-KW"/>
</dbReference>
<dbReference type="SFLD" id="SFLDG01140">
    <property type="entry name" value="C2.B:_Phosphomannomutase_and_P"/>
    <property type="match status" value="1"/>
</dbReference>
<accession>A0A075R706</accession>
<dbReference type="PROSITE" id="PS01229">
    <property type="entry name" value="COF_2"/>
    <property type="match status" value="1"/>
</dbReference>
<dbReference type="SFLD" id="SFLDG01144">
    <property type="entry name" value="C2.B.4:_PGP_Like"/>
    <property type="match status" value="1"/>
</dbReference>
<dbReference type="GO" id="GO:0016791">
    <property type="term" value="F:phosphatase activity"/>
    <property type="evidence" value="ECO:0007669"/>
    <property type="project" value="UniProtKB-ARBA"/>
</dbReference>
<evidence type="ECO:0000313" key="1">
    <source>
        <dbReference type="EMBL" id="AIG25370.1"/>
    </source>
</evidence>
<dbReference type="KEGG" id="blr:BRLA_c010300"/>
<dbReference type="STRING" id="1042163.BRLA_c010300"/>
<proteinExistence type="predicted"/>
<name>A0A075R706_BRELA</name>
<dbReference type="PANTHER" id="PTHR10000">
    <property type="entry name" value="PHOSPHOSERINE PHOSPHATASE"/>
    <property type="match status" value="1"/>
</dbReference>
<dbReference type="InterPro" id="IPR006379">
    <property type="entry name" value="HAD-SF_hydro_IIB"/>
</dbReference>
<dbReference type="NCBIfam" id="TIGR00099">
    <property type="entry name" value="Cof-subfamily"/>
    <property type="match status" value="1"/>
</dbReference>
<dbReference type="Gene3D" id="3.40.50.1000">
    <property type="entry name" value="HAD superfamily/HAD-like"/>
    <property type="match status" value="1"/>
</dbReference>
<dbReference type="EMBL" id="CP007806">
    <property type="protein sequence ID" value="AIG25370.1"/>
    <property type="molecule type" value="Genomic_DNA"/>
</dbReference>
<dbReference type="Proteomes" id="UP000005850">
    <property type="component" value="Chromosome"/>
</dbReference>
<gene>
    <name evidence="1" type="ORF">BRLA_c010300</name>
</gene>
<dbReference type="Pfam" id="PF08282">
    <property type="entry name" value="Hydrolase_3"/>
    <property type="match status" value="1"/>
</dbReference>
<reference evidence="1 2" key="1">
    <citation type="journal article" date="2011" name="J. Bacteriol.">
        <title>Genome sequence of Brevibacillus laterosporus LMG 15441, a pathogen of invertebrates.</title>
        <authorList>
            <person name="Djukic M."/>
            <person name="Poehlein A."/>
            <person name="Thurmer A."/>
            <person name="Daniel R."/>
        </authorList>
    </citation>
    <scope>NUCLEOTIDE SEQUENCE [LARGE SCALE GENOMIC DNA]</scope>
    <source>
        <strain evidence="1 2">LMG 15441</strain>
    </source>
</reference>
<evidence type="ECO:0000313" key="2">
    <source>
        <dbReference type="Proteomes" id="UP000005850"/>
    </source>
</evidence>
<organism evidence="1 2">
    <name type="scientific">Brevibacillus laterosporus LMG 15441</name>
    <dbReference type="NCBI Taxonomy" id="1042163"/>
    <lineage>
        <taxon>Bacteria</taxon>
        <taxon>Bacillati</taxon>
        <taxon>Bacillota</taxon>
        <taxon>Bacilli</taxon>
        <taxon>Bacillales</taxon>
        <taxon>Paenibacillaceae</taxon>
        <taxon>Brevibacillus</taxon>
    </lineage>
</organism>
<dbReference type="Gene3D" id="3.30.1240.10">
    <property type="match status" value="1"/>
</dbReference>
<dbReference type="PANTHER" id="PTHR10000:SF25">
    <property type="entry name" value="PHOSPHATASE YKRA-RELATED"/>
    <property type="match status" value="1"/>
</dbReference>
<keyword evidence="1" id="KW-0413">Isomerase</keyword>
<dbReference type="RefSeq" id="WP_003335105.1">
    <property type="nucleotide sequence ID" value="NZ_CP007806.1"/>
</dbReference>
<dbReference type="InterPro" id="IPR023214">
    <property type="entry name" value="HAD_sf"/>
</dbReference>
<keyword evidence="2" id="KW-1185">Reference proteome</keyword>
<dbReference type="InterPro" id="IPR000150">
    <property type="entry name" value="Cof"/>
</dbReference>
<dbReference type="eggNOG" id="COG0561">
    <property type="taxonomic scope" value="Bacteria"/>
</dbReference>
<sequence>MPYKVIFFDMDGTLLNEQKQIPEDTRKALRQLRDSGIHTVIATGRSPFHVRKLAEDLEIETLVCFNGAYVEHKGEVVYSTPIDVHSIEKLYQLVMARNHALVYLSDDSFYATHEGNEMVNRAVSSILFDPPGMDAEVFRNKPIYQCWLHCAEGEEGVYEQDDTLQNVRFFRWHDVSLDVMPKDGSKAKGIEALLQHLTVDRSEAIAFGDGKNDIEMIQFVGMGVAMGNAHPDVFPHANYVTKHVDEGGISHALKELNILL</sequence>
<dbReference type="AlphaFoldDB" id="A0A075R706"/>
<dbReference type="NCBIfam" id="TIGR01484">
    <property type="entry name" value="HAD-SF-IIB"/>
    <property type="match status" value="1"/>
</dbReference>
<dbReference type="GO" id="GO:0005829">
    <property type="term" value="C:cytosol"/>
    <property type="evidence" value="ECO:0007669"/>
    <property type="project" value="TreeGrafter"/>
</dbReference>
<dbReference type="GO" id="GO:0000287">
    <property type="term" value="F:magnesium ion binding"/>
    <property type="evidence" value="ECO:0007669"/>
    <property type="project" value="TreeGrafter"/>
</dbReference>
<dbReference type="HOGENOM" id="CLU_044146_7_0_9"/>
<protein>
    <submittedName>
        <fullName evidence="1">Putative bifunctional phosphatase/peptidyl-prolyl cis-trans isomerase</fullName>
    </submittedName>
</protein>
<dbReference type="PROSITE" id="PS01228">
    <property type="entry name" value="COF_1"/>
    <property type="match status" value="1"/>
</dbReference>
<dbReference type="SUPFAM" id="SSF56784">
    <property type="entry name" value="HAD-like"/>
    <property type="match status" value="1"/>
</dbReference>
<dbReference type="SFLD" id="SFLDS00003">
    <property type="entry name" value="Haloacid_Dehalogenase"/>
    <property type="match status" value="1"/>
</dbReference>
<dbReference type="InterPro" id="IPR036412">
    <property type="entry name" value="HAD-like_sf"/>
</dbReference>